<dbReference type="EMBL" id="CM026421">
    <property type="protein sequence ID" value="KAG0589252.1"/>
    <property type="molecule type" value="Genomic_DNA"/>
</dbReference>
<reference evidence="2" key="1">
    <citation type="submission" date="2020-06" db="EMBL/GenBank/DDBJ databases">
        <title>WGS assembly of Ceratodon purpureus strain R40.</title>
        <authorList>
            <person name="Carey S.B."/>
            <person name="Jenkins J."/>
            <person name="Shu S."/>
            <person name="Lovell J.T."/>
            <person name="Sreedasyam A."/>
            <person name="Maumus F."/>
            <person name="Tiley G.P."/>
            <person name="Fernandez-Pozo N."/>
            <person name="Barry K."/>
            <person name="Chen C."/>
            <person name="Wang M."/>
            <person name="Lipzen A."/>
            <person name="Daum C."/>
            <person name="Saski C.A."/>
            <person name="Payton A.C."/>
            <person name="Mcbreen J.C."/>
            <person name="Conrad R.E."/>
            <person name="Kollar L.M."/>
            <person name="Olsson S."/>
            <person name="Huttunen S."/>
            <person name="Landis J.B."/>
            <person name="Wickett N.J."/>
            <person name="Johnson M.G."/>
            <person name="Rensing S.A."/>
            <person name="Grimwood J."/>
            <person name="Schmutz J."/>
            <person name="Mcdaniel S.F."/>
        </authorList>
    </citation>
    <scope>NUCLEOTIDE SEQUENCE</scope>
    <source>
        <strain evidence="2">R40</strain>
    </source>
</reference>
<feature type="transmembrane region" description="Helical" evidence="1">
    <location>
        <begin position="217"/>
        <end position="237"/>
    </location>
</feature>
<dbReference type="PANTHER" id="PTHR33287:SF11">
    <property type="entry name" value="OS03G0778400 PROTEIN"/>
    <property type="match status" value="1"/>
</dbReference>
<keyword evidence="1" id="KW-0472">Membrane</keyword>
<gene>
    <name evidence="2" type="ORF">KC19_1G007500</name>
</gene>
<evidence type="ECO:0000313" key="2">
    <source>
        <dbReference type="EMBL" id="KAG0589252.1"/>
    </source>
</evidence>
<evidence type="ECO:0000256" key="1">
    <source>
        <dbReference type="SAM" id="Phobius"/>
    </source>
</evidence>
<accession>A0A8T0J1Z5</accession>
<name>A0A8T0J1Z5_CERPU</name>
<feature type="transmembrane region" description="Helical" evidence="1">
    <location>
        <begin position="113"/>
        <end position="130"/>
    </location>
</feature>
<evidence type="ECO:0000313" key="3">
    <source>
        <dbReference type="Proteomes" id="UP000822688"/>
    </source>
</evidence>
<dbReference type="Proteomes" id="UP000822688">
    <property type="component" value="Chromosome 1"/>
</dbReference>
<dbReference type="PANTHER" id="PTHR33287">
    <property type="entry name" value="OS03G0453550 PROTEIN"/>
    <property type="match status" value="1"/>
</dbReference>
<feature type="transmembrane region" description="Helical" evidence="1">
    <location>
        <begin position="142"/>
        <end position="161"/>
    </location>
</feature>
<dbReference type="AlphaFoldDB" id="A0A8T0J1Z5"/>
<comment type="caution">
    <text evidence="2">The sequence shown here is derived from an EMBL/GenBank/DDBJ whole genome shotgun (WGS) entry which is preliminary data.</text>
</comment>
<sequence>MASWVSPPLEDQALEQELDEQELQRVTFLLRQRQQQREGCHVGADVELQELNSHQPARVPHLPQCYLEIKTLMWIENSVVHQKALQEWERKSTLLTARVERKRKLGWNQRNEIYNLVGFFSVFQGVLLTAVSQSNLLHCNNWWSPFTLSVLASLVTFVGVYQKFSYIWSLDKTISSEENTLKAVVKRVNDLRREGNEFRFADCEDSETRKRPEPSRFTVYTFLVFAALASFAVVFAVSHPVILCHSGCNPVNNCS</sequence>
<proteinExistence type="predicted"/>
<protein>
    <submittedName>
        <fullName evidence="2">Uncharacterized protein</fullName>
    </submittedName>
</protein>
<keyword evidence="3" id="KW-1185">Reference proteome</keyword>
<keyword evidence="1" id="KW-0812">Transmembrane</keyword>
<organism evidence="2 3">
    <name type="scientific">Ceratodon purpureus</name>
    <name type="common">Fire moss</name>
    <name type="synonym">Dicranum purpureum</name>
    <dbReference type="NCBI Taxonomy" id="3225"/>
    <lineage>
        <taxon>Eukaryota</taxon>
        <taxon>Viridiplantae</taxon>
        <taxon>Streptophyta</taxon>
        <taxon>Embryophyta</taxon>
        <taxon>Bryophyta</taxon>
        <taxon>Bryophytina</taxon>
        <taxon>Bryopsida</taxon>
        <taxon>Dicranidae</taxon>
        <taxon>Pseudoditrichales</taxon>
        <taxon>Ditrichaceae</taxon>
        <taxon>Ceratodon</taxon>
    </lineage>
</organism>
<keyword evidence="1" id="KW-1133">Transmembrane helix</keyword>
<dbReference type="OrthoDB" id="1250556at2759"/>